<evidence type="ECO:0000313" key="1">
    <source>
        <dbReference type="EMBL" id="TCP56929.1"/>
    </source>
</evidence>
<proteinExistence type="predicted"/>
<comment type="caution">
    <text evidence="1">The sequence shown here is derived from an EMBL/GenBank/DDBJ whole genome shotgun (WGS) entry which is preliminary data.</text>
</comment>
<dbReference type="Proteomes" id="UP000294911">
    <property type="component" value="Unassembled WGS sequence"/>
</dbReference>
<dbReference type="OrthoDB" id="3213425at2"/>
<organism evidence="1 2">
    <name type="scientific">Tamaricihabitans halophyticus</name>
    <dbReference type="NCBI Taxonomy" id="1262583"/>
    <lineage>
        <taxon>Bacteria</taxon>
        <taxon>Bacillati</taxon>
        <taxon>Actinomycetota</taxon>
        <taxon>Actinomycetes</taxon>
        <taxon>Pseudonocardiales</taxon>
        <taxon>Pseudonocardiaceae</taxon>
        <taxon>Tamaricihabitans</taxon>
    </lineage>
</organism>
<sequence length="129" mass="14676">MQDRSGEAEPDWVFWVDEIEMDVMAGRCWTELHRPLRAVPALETVLCRFDPTHARDKALYLTWLAHAYIDAGEVEQGAKTAERALDLACGIASVRPITRVEEVSRRLSHHRNTPGVTALLDRLSERKEP</sequence>
<name>A0A4R2R556_9PSEU</name>
<gene>
    <name evidence="1" type="ORF">EV191_101878</name>
</gene>
<evidence type="ECO:0000313" key="2">
    <source>
        <dbReference type="Proteomes" id="UP000294911"/>
    </source>
</evidence>
<keyword evidence="2" id="KW-1185">Reference proteome</keyword>
<dbReference type="EMBL" id="SLXQ01000001">
    <property type="protein sequence ID" value="TCP56929.1"/>
    <property type="molecule type" value="Genomic_DNA"/>
</dbReference>
<dbReference type="AlphaFoldDB" id="A0A4R2R556"/>
<accession>A0A4R2R556</accession>
<evidence type="ECO:0008006" key="3">
    <source>
        <dbReference type="Google" id="ProtNLM"/>
    </source>
</evidence>
<dbReference type="InterPro" id="IPR011990">
    <property type="entry name" value="TPR-like_helical_dom_sf"/>
</dbReference>
<dbReference type="SUPFAM" id="SSF48452">
    <property type="entry name" value="TPR-like"/>
    <property type="match status" value="1"/>
</dbReference>
<reference evidence="1 2" key="1">
    <citation type="submission" date="2019-03" db="EMBL/GenBank/DDBJ databases">
        <title>Genomic Encyclopedia of Type Strains, Phase IV (KMG-IV): sequencing the most valuable type-strain genomes for metagenomic binning, comparative biology and taxonomic classification.</title>
        <authorList>
            <person name="Goeker M."/>
        </authorList>
    </citation>
    <scope>NUCLEOTIDE SEQUENCE [LARGE SCALE GENOMIC DNA]</scope>
    <source>
        <strain evidence="1 2">DSM 45765</strain>
    </source>
</reference>
<protein>
    <recommendedName>
        <fullName evidence="3">Tetratricopeptide repeat protein</fullName>
    </recommendedName>
</protein>
<dbReference type="RefSeq" id="WP_132875464.1">
    <property type="nucleotide sequence ID" value="NZ_SLXQ01000001.1"/>
</dbReference>